<dbReference type="Pfam" id="PF00353">
    <property type="entry name" value="HemolysinCabind"/>
    <property type="match status" value="4"/>
</dbReference>
<dbReference type="PANTHER" id="PTHR38340:SF1">
    <property type="entry name" value="S-LAYER PROTEIN"/>
    <property type="match status" value="1"/>
</dbReference>
<dbReference type="GO" id="GO:0005576">
    <property type="term" value="C:extracellular region"/>
    <property type="evidence" value="ECO:0007669"/>
    <property type="project" value="UniProtKB-SubCell"/>
</dbReference>
<dbReference type="NCBIfam" id="TIGR03661">
    <property type="entry name" value="T1SS_VCA0849"/>
    <property type="match status" value="1"/>
</dbReference>
<gene>
    <name evidence="3" type="ORF">FHS87_002188</name>
</gene>
<dbReference type="AlphaFoldDB" id="A0A840YJ46"/>
<dbReference type="GO" id="GO:0005509">
    <property type="term" value="F:calcium ion binding"/>
    <property type="evidence" value="ECO:0007669"/>
    <property type="project" value="InterPro"/>
</dbReference>
<sequence length="322" mass="32898">MALKNGTIGDDTLTGGLDNDTLKGLDGNDVLKGDFGLDYLDGGVGFDTLWGGLGNDTLLGGYGYDVLYGEAGDDRLDGGADNDYLSDYYGKNVLIGGLGNDTIYGFAASVDAGSGDDLISLVSSDWANGATVATSVIAGSGNDTIGGYAATLDAGSGNDNIALTNAATINAGSGNDTIRAAFSQVITTGTGQDTVVLPNSFYASTSLQIVNGMPVSFAVVPTIRITDFTAGATGDILDFRDLLTNASYYDGSNPFGTGHLRLTQDGTATLVQWDRDGKAAGAGFLDLLRLDNTTASSLTQTNLGVEPMVTVAAAAQDYILHA</sequence>
<protein>
    <submittedName>
        <fullName evidence="3">Ca2+-binding RTX toxin-like protein</fullName>
    </submittedName>
</protein>
<dbReference type="InterPro" id="IPR050557">
    <property type="entry name" value="RTX_toxin/Mannuronan_C5-epim"/>
</dbReference>
<evidence type="ECO:0000313" key="4">
    <source>
        <dbReference type="Proteomes" id="UP000580654"/>
    </source>
</evidence>
<evidence type="ECO:0000256" key="2">
    <source>
        <dbReference type="ARBA" id="ARBA00022525"/>
    </source>
</evidence>
<dbReference type="EMBL" id="JACIJD010000009">
    <property type="protein sequence ID" value="MBB5694143.1"/>
    <property type="molecule type" value="Genomic_DNA"/>
</dbReference>
<dbReference type="PROSITE" id="PS00330">
    <property type="entry name" value="HEMOLYSIN_CALCIUM"/>
    <property type="match status" value="3"/>
</dbReference>
<dbReference type="InterPro" id="IPR018511">
    <property type="entry name" value="Hemolysin-typ_Ca-bd_CS"/>
</dbReference>
<accession>A0A840YJ46</accession>
<dbReference type="PANTHER" id="PTHR38340">
    <property type="entry name" value="S-LAYER PROTEIN"/>
    <property type="match status" value="1"/>
</dbReference>
<dbReference type="InterPro" id="IPR019960">
    <property type="entry name" value="T1SS_VCA0849"/>
</dbReference>
<comment type="subcellular location">
    <subcellularLocation>
        <location evidence="1">Secreted</location>
    </subcellularLocation>
</comment>
<dbReference type="InterPro" id="IPR001343">
    <property type="entry name" value="Hemolysn_Ca-bd"/>
</dbReference>
<dbReference type="InterPro" id="IPR011049">
    <property type="entry name" value="Serralysin-like_metalloprot_C"/>
</dbReference>
<keyword evidence="2" id="KW-0964">Secreted</keyword>
<proteinExistence type="predicted"/>
<keyword evidence="4" id="KW-1185">Reference proteome</keyword>
<evidence type="ECO:0000256" key="1">
    <source>
        <dbReference type="ARBA" id="ARBA00004613"/>
    </source>
</evidence>
<evidence type="ECO:0000313" key="3">
    <source>
        <dbReference type="EMBL" id="MBB5694143.1"/>
    </source>
</evidence>
<dbReference type="PRINTS" id="PR00313">
    <property type="entry name" value="CABNDNGRPT"/>
</dbReference>
<organism evidence="3 4">
    <name type="scientific">Muricoccus pecuniae</name>
    <dbReference type="NCBI Taxonomy" id="693023"/>
    <lineage>
        <taxon>Bacteria</taxon>
        <taxon>Pseudomonadati</taxon>
        <taxon>Pseudomonadota</taxon>
        <taxon>Alphaproteobacteria</taxon>
        <taxon>Acetobacterales</taxon>
        <taxon>Roseomonadaceae</taxon>
        <taxon>Muricoccus</taxon>
    </lineage>
</organism>
<dbReference type="RefSeq" id="WP_184517674.1">
    <property type="nucleotide sequence ID" value="NZ_JACIJD010000009.1"/>
</dbReference>
<comment type="caution">
    <text evidence="3">The sequence shown here is derived from an EMBL/GenBank/DDBJ whole genome shotgun (WGS) entry which is preliminary data.</text>
</comment>
<dbReference type="Proteomes" id="UP000580654">
    <property type="component" value="Unassembled WGS sequence"/>
</dbReference>
<dbReference type="Gene3D" id="2.150.10.10">
    <property type="entry name" value="Serralysin-like metalloprotease, C-terminal"/>
    <property type="match status" value="3"/>
</dbReference>
<dbReference type="SUPFAM" id="SSF51120">
    <property type="entry name" value="beta-Roll"/>
    <property type="match status" value="3"/>
</dbReference>
<name>A0A840YJ46_9PROT</name>
<reference evidence="3 4" key="1">
    <citation type="submission" date="2020-08" db="EMBL/GenBank/DDBJ databases">
        <title>Genomic Encyclopedia of Type Strains, Phase IV (KMG-IV): sequencing the most valuable type-strain genomes for metagenomic binning, comparative biology and taxonomic classification.</title>
        <authorList>
            <person name="Goeker M."/>
        </authorList>
    </citation>
    <scope>NUCLEOTIDE SEQUENCE [LARGE SCALE GENOMIC DNA]</scope>
    <source>
        <strain evidence="3 4">DSM 25622</strain>
    </source>
</reference>